<accession>A0ACB7SS18</accession>
<reference evidence="1" key="1">
    <citation type="submission" date="2020-05" db="EMBL/GenBank/DDBJ databases">
        <title>Large-scale comparative analyses of tick genomes elucidate their genetic diversity and vector capacities.</title>
        <authorList>
            <person name="Jia N."/>
            <person name="Wang J."/>
            <person name="Shi W."/>
            <person name="Du L."/>
            <person name="Sun Y."/>
            <person name="Zhan W."/>
            <person name="Jiang J."/>
            <person name="Wang Q."/>
            <person name="Zhang B."/>
            <person name="Ji P."/>
            <person name="Sakyi L.B."/>
            <person name="Cui X."/>
            <person name="Yuan T."/>
            <person name="Jiang B."/>
            <person name="Yang W."/>
            <person name="Lam T.T.-Y."/>
            <person name="Chang Q."/>
            <person name="Ding S."/>
            <person name="Wang X."/>
            <person name="Zhu J."/>
            <person name="Ruan X."/>
            <person name="Zhao L."/>
            <person name="Wei J."/>
            <person name="Que T."/>
            <person name="Du C."/>
            <person name="Cheng J."/>
            <person name="Dai P."/>
            <person name="Han X."/>
            <person name="Huang E."/>
            <person name="Gao Y."/>
            <person name="Liu J."/>
            <person name="Shao H."/>
            <person name="Ye R."/>
            <person name="Li L."/>
            <person name="Wei W."/>
            <person name="Wang X."/>
            <person name="Wang C."/>
            <person name="Yang T."/>
            <person name="Huo Q."/>
            <person name="Li W."/>
            <person name="Guo W."/>
            <person name="Chen H."/>
            <person name="Zhou L."/>
            <person name="Ni X."/>
            <person name="Tian J."/>
            <person name="Zhou Y."/>
            <person name="Sheng Y."/>
            <person name="Liu T."/>
            <person name="Pan Y."/>
            <person name="Xia L."/>
            <person name="Li J."/>
            <person name="Zhao F."/>
            <person name="Cao W."/>
        </authorList>
    </citation>
    <scope>NUCLEOTIDE SEQUENCE</scope>
    <source>
        <strain evidence="1">Hyas-2018</strain>
    </source>
</reference>
<gene>
    <name evidence="1" type="ORF">HPB50_023731</name>
</gene>
<proteinExistence type="predicted"/>
<protein>
    <submittedName>
        <fullName evidence="1">Uncharacterized protein</fullName>
    </submittedName>
</protein>
<comment type="caution">
    <text evidence="1">The sequence shown here is derived from an EMBL/GenBank/DDBJ whole genome shotgun (WGS) entry which is preliminary data.</text>
</comment>
<dbReference type="Proteomes" id="UP000821845">
    <property type="component" value="Chromosome 3"/>
</dbReference>
<dbReference type="EMBL" id="CM023483">
    <property type="protein sequence ID" value="KAH6936852.1"/>
    <property type="molecule type" value="Genomic_DNA"/>
</dbReference>
<evidence type="ECO:0000313" key="2">
    <source>
        <dbReference type="Proteomes" id="UP000821845"/>
    </source>
</evidence>
<name>A0ACB7SS18_HYAAI</name>
<sequence length="627" mass="67779">MADRVERNNGGGREPDPRLSAPGPAPEGAKPPSRARPVYVGKKGGGGGGKSCGFTCLKYCLFIVNLAVWLLGLALIVVSAVSLAGSSAEEAPLPGLQSVRNAAATALFLGCLLFIVGFLGCCGSVRESKALLIGYFAILLIVLIFEIAVLGLAFAYANSSAMEEALNNQFKDIITGGRRDKDSWQQEKDMNMFRCCGGQGFQDYTDSGEDIPPSCYDNRDSQRPYLYETGCSKALKNYVLRNGLGIGLVNLFTIFAQLLGVAAIVVAAIVLNNPNLHDVNDHLGKFSNYPTAATFALVAGVTVLLFGVCGCCGACFGVGWLLLMFIIIMAGFVIVETVAMGLVWKYANSSELENTLTSTLYTFIEAKKSGLPNFLHDLQQGLSCCGAKGPDDYPRNGFEIPSSCYTESKPLPPQLHKTGCGEAIATFLGEQSLKIGLLVLGIVVAQLFGIVLLVVGGLLRSDPDVRRIAEYFTAFDNYWAASVTTLFVGACLLLVGFLGCYGSFFESKRLLIAYTVFMAFFVILELAVMALVWKHAKEEAMDNYLSNAFRRLITKSKNAFVDIEYFLDNIQFKLQCCGGAGPQDYETLEMDYMGSCFYYDHEKEVAAVYQDVGGALLALFNSSSIMD</sequence>
<organism evidence="1 2">
    <name type="scientific">Hyalomma asiaticum</name>
    <name type="common">Tick</name>
    <dbReference type="NCBI Taxonomy" id="266040"/>
    <lineage>
        <taxon>Eukaryota</taxon>
        <taxon>Metazoa</taxon>
        <taxon>Ecdysozoa</taxon>
        <taxon>Arthropoda</taxon>
        <taxon>Chelicerata</taxon>
        <taxon>Arachnida</taxon>
        <taxon>Acari</taxon>
        <taxon>Parasitiformes</taxon>
        <taxon>Ixodida</taxon>
        <taxon>Ixodoidea</taxon>
        <taxon>Ixodidae</taxon>
        <taxon>Hyalomminae</taxon>
        <taxon>Hyalomma</taxon>
    </lineage>
</organism>
<keyword evidence="2" id="KW-1185">Reference proteome</keyword>
<evidence type="ECO:0000313" key="1">
    <source>
        <dbReference type="EMBL" id="KAH6936852.1"/>
    </source>
</evidence>